<dbReference type="AlphaFoldDB" id="A0A914DYL5"/>
<sequence>MNQKRITDFFASPIPVNLSSISYGETSSLSKQTSSLSISSPNTSRPRSRKRRINVEDDPSQLMLDAGQKKLGLEHCKECGMVYSVDTIKDVNLHKDFHNRACETKFFRVTTAQLKTWKSQLYSEVVASKFNGILFRLNGQTKSTLKNKTEIIIKEILNVELGFCEDIPTWDAEGKRSALVFVLEDPSVLDKENLFIASVLLAELVEQVFLMPMNKEFRGKFIGVNRIWVHRSLRRQGLAKMMLDLARRLFSDGEMLPKTRIAFSEPTEDGEKLAIGYLDDKENKRFISYCL</sequence>
<keyword evidence="4" id="KW-0479">Metal-binding</keyword>
<evidence type="ECO:0000259" key="12">
    <source>
        <dbReference type="Pfam" id="PF13880"/>
    </source>
</evidence>
<dbReference type="PANTHER" id="PTHR45884:SF2">
    <property type="entry name" value="N-ACETYLTRANSFERASE ECO"/>
    <property type="match status" value="1"/>
</dbReference>
<organism evidence="13 14">
    <name type="scientific">Acrobeloides nanus</name>
    <dbReference type="NCBI Taxonomy" id="290746"/>
    <lineage>
        <taxon>Eukaryota</taxon>
        <taxon>Metazoa</taxon>
        <taxon>Ecdysozoa</taxon>
        <taxon>Nematoda</taxon>
        <taxon>Chromadorea</taxon>
        <taxon>Rhabditida</taxon>
        <taxon>Tylenchina</taxon>
        <taxon>Cephalobomorpha</taxon>
        <taxon>Cephaloboidea</taxon>
        <taxon>Cephalobidae</taxon>
        <taxon>Acrobeloides</taxon>
    </lineage>
</organism>
<keyword evidence="8" id="KW-0131">Cell cycle</keyword>
<comment type="similarity">
    <text evidence="2">Belongs to the acetyltransferase family. ECO subfamily.</text>
</comment>
<dbReference type="GO" id="GO:0005634">
    <property type="term" value="C:nucleus"/>
    <property type="evidence" value="ECO:0007669"/>
    <property type="project" value="UniProtKB-SubCell"/>
</dbReference>
<dbReference type="GO" id="GO:0000785">
    <property type="term" value="C:chromatin"/>
    <property type="evidence" value="ECO:0007669"/>
    <property type="project" value="TreeGrafter"/>
</dbReference>
<keyword evidence="3" id="KW-0808">Transferase</keyword>
<evidence type="ECO:0000256" key="10">
    <source>
        <dbReference type="SAM" id="MobiDB-lite"/>
    </source>
</evidence>
<dbReference type="GO" id="GO:0061733">
    <property type="term" value="F:protein-lysine-acetyltransferase activity"/>
    <property type="evidence" value="ECO:0007669"/>
    <property type="project" value="TreeGrafter"/>
</dbReference>
<evidence type="ECO:0000256" key="9">
    <source>
        <dbReference type="ARBA" id="ARBA00023315"/>
    </source>
</evidence>
<name>A0A914DYL5_9BILA</name>
<evidence type="ECO:0000313" key="14">
    <source>
        <dbReference type="WBParaSite" id="ACRNAN_scaffold4506.g8359.t1"/>
    </source>
</evidence>
<dbReference type="GO" id="GO:0008270">
    <property type="term" value="F:zinc ion binding"/>
    <property type="evidence" value="ECO:0007669"/>
    <property type="project" value="UniProtKB-KW"/>
</dbReference>
<keyword evidence="9" id="KW-0012">Acyltransferase</keyword>
<feature type="domain" description="N-acetyltransferase ESCO acetyl-transferase" evidence="12">
    <location>
        <begin position="221"/>
        <end position="281"/>
    </location>
</feature>
<dbReference type="Pfam" id="PF13880">
    <property type="entry name" value="Acetyltransf_13"/>
    <property type="match status" value="1"/>
</dbReference>
<evidence type="ECO:0000256" key="7">
    <source>
        <dbReference type="ARBA" id="ARBA00023242"/>
    </source>
</evidence>
<keyword evidence="6" id="KW-0862">Zinc</keyword>
<feature type="domain" description="N-acetyltransferase ESCO zinc-finger" evidence="11">
    <location>
        <begin position="61"/>
        <end position="100"/>
    </location>
</feature>
<evidence type="ECO:0000256" key="4">
    <source>
        <dbReference type="ARBA" id="ARBA00022723"/>
    </source>
</evidence>
<dbReference type="PANTHER" id="PTHR45884">
    <property type="entry name" value="N-ACETYLTRANSFERASE ECO"/>
    <property type="match status" value="1"/>
</dbReference>
<evidence type="ECO:0000256" key="6">
    <source>
        <dbReference type="ARBA" id="ARBA00022833"/>
    </source>
</evidence>
<evidence type="ECO:0000256" key="2">
    <source>
        <dbReference type="ARBA" id="ARBA00005816"/>
    </source>
</evidence>
<keyword evidence="7" id="KW-0539">Nucleus</keyword>
<reference evidence="14" key="1">
    <citation type="submission" date="2022-11" db="UniProtKB">
        <authorList>
            <consortium name="WormBaseParasite"/>
        </authorList>
    </citation>
    <scope>IDENTIFICATION</scope>
</reference>
<feature type="compositionally biased region" description="Low complexity" evidence="10">
    <location>
        <begin position="32"/>
        <end position="44"/>
    </location>
</feature>
<evidence type="ECO:0000256" key="1">
    <source>
        <dbReference type="ARBA" id="ARBA00004123"/>
    </source>
</evidence>
<proteinExistence type="inferred from homology"/>
<dbReference type="InterPro" id="IPR028009">
    <property type="entry name" value="ESCO_Acetyltransf_dom"/>
</dbReference>
<evidence type="ECO:0000313" key="13">
    <source>
        <dbReference type="Proteomes" id="UP000887540"/>
    </source>
</evidence>
<evidence type="ECO:0000256" key="3">
    <source>
        <dbReference type="ARBA" id="ARBA00022679"/>
    </source>
</evidence>
<protein>
    <submittedName>
        <fullName evidence="14">N-acetyltransferase ESCO2</fullName>
    </submittedName>
</protein>
<evidence type="ECO:0000259" key="11">
    <source>
        <dbReference type="Pfam" id="PF13878"/>
    </source>
</evidence>
<feature type="region of interest" description="Disordered" evidence="10">
    <location>
        <begin position="32"/>
        <end position="53"/>
    </location>
</feature>
<dbReference type="GO" id="GO:0007064">
    <property type="term" value="P:mitotic sister chromatid cohesion"/>
    <property type="evidence" value="ECO:0007669"/>
    <property type="project" value="TreeGrafter"/>
</dbReference>
<dbReference type="Proteomes" id="UP000887540">
    <property type="component" value="Unplaced"/>
</dbReference>
<dbReference type="Pfam" id="PF13878">
    <property type="entry name" value="zf-C2H2_3"/>
    <property type="match status" value="1"/>
</dbReference>
<evidence type="ECO:0000256" key="5">
    <source>
        <dbReference type="ARBA" id="ARBA00022771"/>
    </source>
</evidence>
<accession>A0A914DYL5</accession>
<dbReference type="InterPro" id="IPR028005">
    <property type="entry name" value="AcTrfase_ESCO_Znf_dom"/>
</dbReference>
<evidence type="ECO:0000256" key="8">
    <source>
        <dbReference type="ARBA" id="ARBA00023306"/>
    </source>
</evidence>
<dbReference type="WBParaSite" id="ACRNAN_scaffold4506.g8359.t1">
    <property type="protein sequence ID" value="ACRNAN_scaffold4506.g8359.t1"/>
    <property type="gene ID" value="ACRNAN_scaffold4506.g8359"/>
</dbReference>
<keyword evidence="5" id="KW-0863">Zinc-finger</keyword>
<comment type="subcellular location">
    <subcellularLocation>
        <location evidence="1">Nucleus</location>
    </subcellularLocation>
</comment>
<keyword evidence="13" id="KW-1185">Reference proteome</keyword>